<name>A0A7J7I9C7_CAMSI</name>
<dbReference type="AlphaFoldDB" id="A0A7J7I9C7"/>
<proteinExistence type="predicted"/>
<comment type="caution">
    <text evidence="1">The sequence shown here is derived from an EMBL/GenBank/DDBJ whole genome shotgun (WGS) entry which is preliminary data.</text>
</comment>
<keyword evidence="2" id="KW-1185">Reference proteome</keyword>
<dbReference type="Proteomes" id="UP000593564">
    <property type="component" value="Unassembled WGS sequence"/>
</dbReference>
<dbReference type="EMBL" id="JACBKZ010000001">
    <property type="protein sequence ID" value="KAF5961455.1"/>
    <property type="molecule type" value="Genomic_DNA"/>
</dbReference>
<protein>
    <submittedName>
        <fullName evidence="1">Uncharacterized protein</fullName>
    </submittedName>
</protein>
<feature type="non-terminal residue" evidence="1">
    <location>
        <position position="1"/>
    </location>
</feature>
<reference evidence="2" key="1">
    <citation type="journal article" date="2020" name="Nat. Commun.">
        <title>Genome assembly of wild tea tree DASZ reveals pedigree and selection history of tea varieties.</title>
        <authorList>
            <person name="Zhang W."/>
            <person name="Zhang Y."/>
            <person name="Qiu H."/>
            <person name="Guo Y."/>
            <person name="Wan H."/>
            <person name="Zhang X."/>
            <person name="Scossa F."/>
            <person name="Alseekh S."/>
            <person name="Zhang Q."/>
            <person name="Wang P."/>
            <person name="Xu L."/>
            <person name="Schmidt M.H."/>
            <person name="Jia X."/>
            <person name="Li D."/>
            <person name="Zhu A."/>
            <person name="Guo F."/>
            <person name="Chen W."/>
            <person name="Ni D."/>
            <person name="Usadel B."/>
            <person name="Fernie A.R."/>
            <person name="Wen W."/>
        </authorList>
    </citation>
    <scope>NUCLEOTIDE SEQUENCE [LARGE SCALE GENOMIC DNA]</scope>
    <source>
        <strain evidence="2">cv. G240</strain>
    </source>
</reference>
<evidence type="ECO:0000313" key="2">
    <source>
        <dbReference type="Proteomes" id="UP000593564"/>
    </source>
</evidence>
<organism evidence="1 2">
    <name type="scientific">Camellia sinensis</name>
    <name type="common">Tea plant</name>
    <name type="synonym">Thea sinensis</name>
    <dbReference type="NCBI Taxonomy" id="4442"/>
    <lineage>
        <taxon>Eukaryota</taxon>
        <taxon>Viridiplantae</taxon>
        <taxon>Streptophyta</taxon>
        <taxon>Embryophyta</taxon>
        <taxon>Tracheophyta</taxon>
        <taxon>Spermatophyta</taxon>
        <taxon>Magnoliopsida</taxon>
        <taxon>eudicotyledons</taxon>
        <taxon>Gunneridae</taxon>
        <taxon>Pentapetalae</taxon>
        <taxon>asterids</taxon>
        <taxon>Ericales</taxon>
        <taxon>Theaceae</taxon>
        <taxon>Camellia</taxon>
    </lineage>
</organism>
<reference evidence="1 2" key="2">
    <citation type="submission" date="2020-07" db="EMBL/GenBank/DDBJ databases">
        <title>Genome assembly of wild tea tree DASZ reveals pedigree and selection history of tea varieties.</title>
        <authorList>
            <person name="Zhang W."/>
        </authorList>
    </citation>
    <scope>NUCLEOTIDE SEQUENCE [LARGE SCALE GENOMIC DNA]</scope>
    <source>
        <strain evidence="2">cv. G240</strain>
        <tissue evidence="1">Leaf</tissue>
    </source>
</reference>
<accession>A0A7J7I9C7</accession>
<evidence type="ECO:0000313" key="1">
    <source>
        <dbReference type="EMBL" id="KAF5961455.1"/>
    </source>
</evidence>
<sequence>KHISFGASLFLSLRFANEIESGRVEFKVTLTSRRSGGRSSRRRVRPRRRVRVTLWRFSSSFSRSMWYFNWFSKVSRQEYLKKMEQKKLKELRDDIEDEQYLFDGVKLIEYGELRYVLESHSKFLVVPLLVRLLAQRKLLSVNNFKEDGDNDWFMDSWHLPHIVSWISPLELPHFLLYIQDFAGCQCWSLVGRRVEMVVKLVLIVREYCPWMGVYGSLLVVESVAPLVWLCWCCCLLSAVCCLLFANCGEALQDERINGGAFIGTDDSYSFPSRKIATKEAISLKATSLEV</sequence>
<gene>
    <name evidence="1" type="ORF">HYC85_002664</name>
</gene>